<evidence type="ECO:0000256" key="1">
    <source>
        <dbReference type="ARBA" id="ARBA00004651"/>
    </source>
</evidence>
<dbReference type="AlphaFoldDB" id="A0A9D0ZXM4"/>
<feature type="transmembrane region" description="Helical" evidence="7">
    <location>
        <begin position="71"/>
        <end position="92"/>
    </location>
</feature>
<protein>
    <submittedName>
        <fullName evidence="9">Sugar ABC transporter permease</fullName>
    </submittedName>
</protein>
<keyword evidence="3" id="KW-1003">Cell membrane</keyword>
<sequence length="292" mass="32480">MIKKKMYPRYFLLITLLVYLVFYIVPGILGVIYSFTDKTIYSGTELNFVGFRNYLQLIQQNRFMTGMKNTFSFTIITTIMKNVIGFGLALALNQKLKTKNVLRAIYYLPVILSTLIVAEIFRAMLLPDQGIISQFLGMFSKELGHFDWLGNKSTAMAMVMVVDIWKGAGYCMVIYLAGLQAVPRDCYEAALIDGANGWNTFWKITLPLMISSVSINVLLCIIGGLKVFDLIIALTNGGPGMSTQVLNTTIYSYFGSGALSTGCAANVMLTILVVICFGLIKKGFSRWEAKTL</sequence>
<comment type="subcellular location">
    <subcellularLocation>
        <location evidence="1 7">Cell membrane</location>
        <topology evidence="1 7">Multi-pass membrane protein</topology>
    </subcellularLocation>
</comment>
<dbReference type="InterPro" id="IPR000515">
    <property type="entry name" value="MetI-like"/>
</dbReference>
<keyword evidence="6 7" id="KW-0472">Membrane</keyword>
<dbReference type="GO" id="GO:0055085">
    <property type="term" value="P:transmembrane transport"/>
    <property type="evidence" value="ECO:0007669"/>
    <property type="project" value="InterPro"/>
</dbReference>
<dbReference type="PROSITE" id="PS50928">
    <property type="entry name" value="ABC_TM1"/>
    <property type="match status" value="1"/>
</dbReference>
<evidence type="ECO:0000313" key="9">
    <source>
        <dbReference type="EMBL" id="HIQ96705.1"/>
    </source>
</evidence>
<dbReference type="InterPro" id="IPR051393">
    <property type="entry name" value="ABC_transporter_permease"/>
</dbReference>
<organism evidence="9 10">
    <name type="scientific">Candidatus Limivivens merdigallinarum</name>
    <dbReference type="NCBI Taxonomy" id="2840859"/>
    <lineage>
        <taxon>Bacteria</taxon>
        <taxon>Bacillati</taxon>
        <taxon>Bacillota</taxon>
        <taxon>Clostridia</taxon>
        <taxon>Lachnospirales</taxon>
        <taxon>Lachnospiraceae</taxon>
        <taxon>Lachnospiraceae incertae sedis</taxon>
        <taxon>Candidatus Limivivens</taxon>
    </lineage>
</organism>
<keyword evidence="5 7" id="KW-1133">Transmembrane helix</keyword>
<dbReference type="CDD" id="cd06261">
    <property type="entry name" value="TM_PBP2"/>
    <property type="match status" value="1"/>
</dbReference>
<dbReference type="SUPFAM" id="SSF161098">
    <property type="entry name" value="MetI-like"/>
    <property type="match status" value="1"/>
</dbReference>
<feature type="transmembrane region" description="Helical" evidence="7">
    <location>
        <begin position="155"/>
        <end position="177"/>
    </location>
</feature>
<feature type="transmembrane region" description="Helical" evidence="7">
    <location>
        <begin position="213"/>
        <end position="234"/>
    </location>
</feature>
<feature type="transmembrane region" description="Helical" evidence="7">
    <location>
        <begin position="254"/>
        <end position="280"/>
    </location>
</feature>
<dbReference type="Proteomes" id="UP000886886">
    <property type="component" value="Unassembled WGS sequence"/>
</dbReference>
<accession>A0A9D0ZXM4</accession>
<comment type="caution">
    <text evidence="9">The sequence shown here is derived from an EMBL/GenBank/DDBJ whole genome shotgun (WGS) entry which is preliminary data.</text>
</comment>
<comment type="similarity">
    <text evidence="7">Belongs to the binding-protein-dependent transport system permease family.</text>
</comment>
<dbReference type="PANTHER" id="PTHR30193">
    <property type="entry name" value="ABC TRANSPORTER PERMEASE PROTEIN"/>
    <property type="match status" value="1"/>
</dbReference>
<proteinExistence type="inferred from homology"/>
<reference evidence="9" key="2">
    <citation type="journal article" date="2021" name="PeerJ">
        <title>Extensive microbial diversity within the chicken gut microbiome revealed by metagenomics and culture.</title>
        <authorList>
            <person name="Gilroy R."/>
            <person name="Ravi A."/>
            <person name="Getino M."/>
            <person name="Pursley I."/>
            <person name="Horton D.L."/>
            <person name="Alikhan N.F."/>
            <person name="Baker D."/>
            <person name="Gharbi K."/>
            <person name="Hall N."/>
            <person name="Watson M."/>
            <person name="Adriaenssens E.M."/>
            <person name="Foster-Nyarko E."/>
            <person name="Jarju S."/>
            <person name="Secka A."/>
            <person name="Antonio M."/>
            <person name="Oren A."/>
            <person name="Chaudhuri R.R."/>
            <person name="La Ragione R."/>
            <person name="Hildebrand F."/>
            <person name="Pallen M.J."/>
        </authorList>
    </citation>
    <scope>NUCLEOTIDE SEQUENCE</scope>
    <source>
        <strain evidence="9">ChiSjej3B21-11622</strain>
    </source>
</reference>
<gene>
    <name evidence="9" type="ORF">IAB26_09095</name>
</gene>
<feature type="transmembrane region" description="Helical" evidence="7">
    <location>
        <begin position="12"/>
        <end position="35"/>
    </location>
</feature>
<evidence type="ECO:0000256" key="2">
    <source>
        <dbReference type="ARBA" id="ARBA00022448"/>
    </source>
</evidence>
<dbReference type="Pfam" id="PF00528">
    <property type="entry name" value="BPD_transp_1"/>
    <property type="match status" value="1"/>
</dbReference>
<reference evidence="9" key="1">
    <citation type="submission" date="2020-10" db="EMBL/GenBank/DDBJ databases">
        <authorList>
            <person name="Gilroy R."/>
        </authorList>
    </citation>
    <scope>NUCLEOTIDE SEQUENCE</scope>
    <source>
        <strain evidence="9">ChiSjej3B21-11622</strain>
    </source>
</reference>
<keyword evidence="2 7" id="KW-0813">Transport</keyword>
<evidence type="ECO:0000259" key="8">
    <source>
        <dbReference type="PROSITE" id="PS50928"/>
    </source>
</evidence>
<evidence type="ECO:0000256" key="5">
    <source>
        <dbReference type="ARBA" id="ARBA00022989"/>
    </source>
</evidence>
<evidence type="ECO:0000256" key="6">
    <source>
        <dbReference type="ARBA" id="ARBA00023136"/>
    </source>
</evidence>
<feature type="transmembrane region" description="Helical" evidence="7">
    <location>
        <begin position="104"/>
        <end position="125"/>
    </location>
</feature>
<dbReference type="Gene3D" id="1.10.3720.10">
    <property type="entry name" value="MetI-like"/>
    <property type="match status" value="1"/>
</dbReference>
<evidence type="ECO:0000256" key="3">
    <source>
        <dbReference type="ARBA" id="ARBA00022475"/>
    </source>
</evidence>
<evidence type="ECO:0000256" key="4">
    <source>
        <dbReference type="ARBA" id="ARBA00022692"/>
    </source>
</evidence>
<evidence type="ECO:0000256" key="7">
    <source>
        <dbReference type="RuleBase" id="RU363032"/>
    </source>
</evidence>
<name>A0A9D0ZXM4_9FIRM</name>
<keyword evidence="4 7" id="KW-0812">Transmembrane</keyword>
<dbReference type="PANTHER" id="PTHR30193:SF37">
    <property type="entry name" value="INNER MEMBRANE ABC TRANSPORTER PERMEASE PROTEIN YCJO"/>
    <property type="match status" value="1"/>
</dbReference>
<dbReference type="GO" id="GO:0005886">
    <property type="term" value="C:plasma membrane"/>
    <property type="evidence" value="ECO:0007669"/>
    <property type="project" value="UniProtKB-SubCell"/>
</dbReference>
<dbReference type="EMBL" id="DVFT01000137">
    <property type="protein sequence ID" value="HIQ96705.1"/>
    <property type="molecule type" value="Genomic_DNA"/>
</dbReference>
<feature type="domain" description="ABC transmembrane type-1" evidence="8">
    <location>
        <begin position="67"/>
        <end position="280"/>
    </location>
</feature>
<dbReference type="InterPro" id="IPR035906">
    <property type="entry name" value="MetI-like_sf"/>
</dbReference>
<evidence type="ECO:0000313" key="10">
    <source>
        <dbReference type="Proteomes" id="UP000886886"/>
    </source>
</evidence>